<gene>
    <name evidence="3" type="ORF">CSUB01_01926</name>
</gene>
<evidence type="ECO:0000313" key="3">
    <source>
        <dbReference type="EMBL" id="KDN64712.1"/>
    </source>
</evidence>
<dbReference type="OMA" id="CCHALDE"/>
<proteinExistence type="predicted"/>
<dbReference type="EMBL" id="JMSE01001103">
    <property type="protein sequence ID" value="KDN64712.1"/>
    <property type="molecule type" value="Genomic_DNA"/>
</dbReference>
<feature type="region of interest" description="Disordered" evidence="2">
    <location>
        <begin position="89"/>
        <end position="115"/>
    </location>
</feature>
<keyword evidence="4" id="KW-1185">Reference proteome</keyword>
<dbReference type="InterPro" id="IPR001005">
    <property type="entry name" value="SANT/Myb"/>
</dbReference>
<dbReference type="GO" id="GO:0001181">
    <property type="term" value="F:RNA polymerase I general transcription initiation factor activity"/>
    <property type="evidence" value="ECO:0007669"/>
    <property type="project" value="TreeGrafter"/>
</dbReference>
<dbReference type="CDD" id="cd00167">
    <property type="entry name" value="SANT"/>
    <property type="match status" value="1"/>
</dbReference>
<accession>A0A066X720</accession>
<feature type="compositionally biased region" description="Basic and acidic residues" evidence="2">
    <location>
        <begin position="481"/>
        <end position="491"/>
    </location>
</feature>
<comment type="caution">
    <text evidence="3">The sequence shown here is derived from an EMBL/GenBank/DDBJ whole genome shotgun (WGS) entry which is preliminary data.</text>
</comment>
<dbReference type="GO" id="GO:0000500">
    <property type="term" value="C:RNA polymerase I upstream activating factor complex"/>
    <property type="evidence" value="ECO:0007669"/>
    <property type="project" value="InterPro"/>
</dbReference>
<evidence type="ECO:0008006" key="5">
    <source>
        <dbReference type="Google" id="ProtNLM"/>
    </source>
</evidence>
<dbReference type="Proteomes" id="UP000027238">
    <property type="component" value="Unassembled WGS sequence"/>
</dbReference>
<dbReference type="Gene3D" id="1.10.10.60">
    <property type="entry name" value="Homeodomain-like"/>
    <property type="match status" value="1"/>
</dbReference>
<organism evidence="3 4">
    <name type="scientific">Colletotrichum sublineola</name>
    <name type="common">Sorghum anthracnose fungus</name>
    <dbReference type="NCBI Taxonomy" id="1173701"/>
    <lineage>
        <taxon>Eukaryota</taxon>
        <taxon>Fungi</taxon>
        <taxon>Dikarya</taxon>
        <taxon>Ascomycota</taxon>
        <taxon>Pezizomycotina</taxon>
        <taxon>Sordariomycetes</taxon>
        <taxon>Hypocreomycetidae</taxon>
        <taxon>Glomerellales</taxon>
        <taxon>Glomerellaceae</taxon>
        <taxon>Colletotrichum</taxon>
        <taxon>Colletotrichum graminicola species complex</taxon>
    </lineage>
</organism>
<evidence type="ECO:0000256" key="1">
    <source>
        <dbReference type="SAM" id="Coils"/>
    </source>
</evidence>
<dbReference type="HOGENOM" id="CLU_012849_2_1_1"/>
<dbReference type="SUPFAM" id="SSF46689">
    <property type="entry name" value="Homeodomain-like"/>
    <property type="match status" value="1"/>
</dbReference>
<feature type="region of interest" description="Disordered" evidence="2">
    <location>
        <begin position="461"/>
        <end position="509"/>
    </location>
</feature>
<protein>
    <recommendedName>
        <fullName evidence="5">Myb-like domain-containing protein</fullName>
    </recommendedName>
</protein>
<dbReference type="PANTHER" id="PTHR28079:SF1">
    <property type="entry name" value="RNA POLYMERASE I-SPECIFIC TRANSCRIPTION INITIATION FACTOR RRN5"/>
    <property type="match status" value="1"/>
</dbReference>
<evidence type="ECO:0000313" key="4">
    <source>
        <dbReference type="Proteomes" id="UP000027238"/>
    </source>
</evidence>
<evidence type="ECO:0000256" key="2">
    <source>
        <dbReference type="SAM" id="MobiDB-lite"/>
    </source>
</evidence>
<dbReference type="InterPro" id="IPR009057">
    <property type="entry name" value="Homeodomain-like_sf"/>
</dbReference>
<dbReference type="GO" id="GO:0042790">
    <property type="term" value="P:nucleolar large rRNA transcription by RNA polymerase I"/>
    <property type="evidence" value="ECO:0007669"/>
    <property type="project" value="InterPro"/>
</dbReference>
<dbReference type="OrthoDB" id="2240312at2759"/>
<reference evidence="4" key="1">
    <citation type="journal article" date="2014" name="Genome Announc.">
        <title>Draft genome sequence of Colletotrichum sublineola, a destructive pathogen of cultivated sorghum.</title>
        <authorList>
            <person name="Baroncelli R."/>
            <person name="Sanz-Martin J.M."/>
            <person name="Rech G.E."/>
            <person name="Sukno S.A."/>
            <person name="Thon M.R."/>
        </authorList>
    </citation>
    <scope>NUCLEOTIDE SEQUENCE [LARGE SCALE GENOMIC DNA]</scope>
    <source>
        <strain evidence="4">TX430BB</strain>
    </source>
</reference>
<dbReference type="STRING" id="1173701.A0A066X720"/>
<dbReference type="AlphaFoldDB" id="A0A066X720"/>
<name>A0A066X720_COLSU</name>
<dbReference type="GO" id="GO:0006361">
    <property type="term" value="P:transcription initiation at RNA polymerase I promoter"/>
    <property type="evidence" value="ECO:0007669"/>
    <property type="project" value="TreeGrafter"/>
</dbReference>
<dbReference type="eggNOG" id="ENOG502S6UJ">
    <property type="taxonomic scope" value="Eukaryota"/>
</dbReference>
<sequence>MNEQMRQSGGWNVPIGGSMPYFKAADVLSDSASLSFYAGVHIAPCTLYTARTKSSTSEYQKKMSMGSEAEFLQDEENVGDYVDLEHSPSKRQKIQLREDESAYPGTSSSDDDLGVYERRSSHKRRALTEIIEPVLKRHRGVFNSNYLDLLNRDIEDVTNFSVDGEEESLLPSQIGLTLWTPYEKKVFFEALSRLGKDDVRRIADRIRTKSEIEVRQYIVLLADAVKRRRQEQEGGLKSLELAEHPAAVEISLPCCHALDEAADALSFRQERHEELAEQKKWGECWNINLELARRIEGDHGRERDTAFASDHGLKFTELLCVKSFVRLSERIFMNASHAENNWHFVSEEPPTIRATALQDFHSLLVSVTKKLVLTTLFIAESRIRGKRKVEPSTRSLVRRKDVEAAVASLGMKQNSDEFWATCARRLRLEVWDDEAEEDAEEVDENGGSMAYDRVEKILRRESDIPEDGATEERSSSLGIKFGDRESSKSADDEASSGEESSDEAGAAPLDDAEREIIEEAKEVLVYSAYDFPETHRTREALKNRIRNERAQEAQADAEDGRASYEAEFEMWRLLQRQPPDSFVMPQIPERGCEAVGNVENFYDTGREWRERMTYHSEWEMLVTSQVQGKKA</sequence>
<feature type="coiled-coil region" evidence="1">
    <location>
        <begin position="538"/>
        <end position="567"/>
    </location>
</feature>
<dbReference type="PANTHER" id="PTHR28079">
    <property type="entry name" value="RNA POLYMERASE I-SPECIFIC TRANSCRIPTION INITIATION FACTOR RRN5"/>
    <property type="match status" value="1"/>
</dbReference>
<feature type="compositionally biased region" description="Acidic residues" evidence="2">
    <location>
        <begin position="492"/>
        <end position="502"/>
    </location>
</feature>
<dbReference type="GO" id="GO:0000182">
    <property type="term" value="F:rDNA binding"/>
    <property type="evidence" value="ECO:0007669"/>
    <property type="project" value="TreeGrafter"/>
</dbReference>
<dbReference type="InterPro" id="IPR039601">
    <property type="entry name" value="Rrn5"/>
</dbReference>
<keyword evidence="1" id="KW-0175">Coiled coil</keyword>